<dbReference type="AlphaFoldDB" id="M0LZJ2"/>
<reference evidence="2 3" key="1">
    <citation type="journal article" date="2014" name="PLoS Genet.">
        <title>Phylogenetically driven sequencing of extremely halophilic archaea reveals strategies for static and dynamic osmo-response.</title>
        <authorList>
            <person name="Becker E.A."/>
            <person name="Seitzer P.M."/>
            <person name="Tritt A."/>
            <person name="Larsen D."/>
            <person name="Krusor M."/>
            <person name="Yao A.I."/>
            <person name="Wu D."/>
            <person name="Madern D."/>
            <person name="Eisen J.A."/>
            <person name="Darling A.E."/>
            <person name="Facciotti M.T."/>
        </authorList>
    </citation>
    <scope>NUCLEOTIDE SEQUENCE [LARGE SCALE GENOMIC DNA]</scope>
    <source>
        <strain evidence="2 3">100A6</strain>
    </source>
</reference>
<dbReference type="Proteomes" id="UP000011566">
    <property type="component" value="Unassembled WGS sequence"/>
</dbReference>
<dbReference type="PATRIC" id="fig|1132509.6.peg.1941"/>
<protein>
    <submittedName>
        <fullName evidence="2">Alpha/beta hydrolase</fullName>
    </submittedName>
</protein>
<keyword evidence="3" id="KW-1185">Reference proteome</keyword>
<organism evidence="2 3">
    <name type="scientific">Halococcus hamelinensis 100A6</name>
    <dbReference type="NCBI Taxonomy" id="1132509"/>
    <lineage>
        <taxon>Archaea</taxon>
        <taxon>Methanobacteriati</taxon>
        <taxon>Methanobacteriota</taxon>
        <taxon>Stenosarchaea group</taxon>
        <taxon>Halobacteria</taxon>
        <taxon>Halobacteriales</taxon>
        <taxon>Halococcaceae</taxon>
        <taxon>Halococcus</taxon>
    </lineage>
</organism>
<name>M0LZJ2_9EURY</name>
<accession>M0LZJ2</accession>
<dbReference type="Pfam" id="PF07859">
    <property type="entry name" value="Abhydrolase_3"/>
    <property type="match status" value="1"/>
</dbReference>
<dbReference type="InterPro" id="IPR013094">
    <property type="entry name" value="AB_hydrolase_3"/>
</dbReference>
<keyword evidence="2" id="KW-0378">Hydrolase</keyword>
<evidence type="ECO:0000313" key="2">
    <source>
        <dbReference type="EMBL" id="EMA38866.1"/>
    </source>
</evidence>
<sequence length="127" mass="13988">MRRRLAYLEPMGSRAENAAGSFLTAEDLLQFLDHSIDDEPDAHTPLAFPLQARDLSGLSPAFVLTCGFDPLRDEGFAYVDRLREAGVDVEHANFESMVHGFLDMDIVDHAYDGTEAAAACLRTELDA</sequence>
<gene>
    <name evidence="2" type="ORF">C447_08588</name>
</gene>
<dbReference type="SUPFAM" id="SSF53474">
    <property type="entry name" value="alpha/beta-Hydrolases"/>
    <property type="match status" value="1"/>
</dbReference>
<dbReference type="EMBL" id="AOMB01000023">
    <property type="protein sequence ID" value="EMA38866.1"/>
    <property type="molecule type" value="Genomic_DNA"/>
</dbReference>
<comment type="caution">
    <text evidence="2">The sequence shown here is derived from an EMBL/GenBank/DDBJ whole genome shotgun (WGS) entry which is preliminary data.</text>
</comment>
<proteinExistence type="predicted"/>
<dbReference type="eggNOG" id="arCOG02638">
    <property type="taxonomic scope" value="Archaea"/>
</dbReference>
<dbReference type="RefSeq" id="WP_007692913.1">
    <property type="nucleotide sequence ID" value="NZ_AJRK01000073.1"/>
</dbReference>
<evidence type="ECO:0000259" key="1">
    <source>
        <dbReference type="Pfam" id="PF07859"/>
    </source>
</evidence>
<dbReference type="Gene3D" id="3.40.50.1820">
    <property type="entry name" value="alpha/beta hydrolase"/>
    <property type="match status" value="1"/>
</dbReference>
<feature type="domain" description="Alpha/beta hydrolase fold-3" evidence="1">
    <location>
        <begin position="14"/>
        <end position="102"/>
    </location>
</feature>
<dbReference type="GO" id="GO:0016787">
    <property type="term" value="F:hydrolase activity"/>
    <property type="evidence" value="ECO:0007669"/>
    <property type="project" value="UniProtKB-KW"/>
</dbReference>
<dbReference type="OrthoDB" id="33195at2157"/>
<dbReference type="InterPro" id="IPR029058">
    <property type="entry name" value="AB_hydrolase_fold"/>
</dbReference>
<evidence type="ECO:0000313" key="3">
    <source>
        <dbReference type="Proteomes" id="UP000011566"/>
    </source>
</evidence>